<dbReference type="KEGG" id="aman:B6F84_13645"/>
<organism evidence="2 3">
    <name type="scientific">Acidianus manzaensis</name>
    <dbReference type="NCBI Taxonomy" id="282676"/>
    <lineage>
        <taxon>Archaea</taxon>
        <taxon>Thermoproteota</taxon>
        <taxon>Thermoprotei</taxon>
        <taxon>Sulfolobales</taxon>
        <taxon>Sulfolobaceae</taxon>
        <taxon>Acidianus</taxon>
    </lineage>
</organism>
<protein>
    <submittedName>
        <fullName evidence="2">Uncharacterized protein</fullName>
    </submittedName>
</protein>
<keyword evidence="3" id="KW-1185">Reference proteome</keyword>
<evidence type="ECO:0000313" key="3">
    <source>
        <dbReference type="Proteomes" id="UP000193404"/>
    </source>
</evidence>
<dbReference type="GeneID" id="41591983"/>
<reference evidence="2 3" key="1">
    <citation type="submission" date="2017-03" db="EMBL/GenBank/DDBJ databases">
        <title>Sulfur activation and transportation mechanism of thermophilic Archaea Acidianus manzaensis YN-25.</title>
        <authorList>
            <person name="Ma Y."/>
            <person name="Yang Y."/>
            <person name="Xia J."/>
        </authorList>
    </citation>
    <scope>NUCLEOTIDE SEQUENCE [LARGE SCALE GENOMIC DNA]</scope>
    <source>
        <strain evidence="2 3">YN-25</strain>
    </source>
</reference>
<dbReference type="RefSeq" id="WP_148692750.1">
    <property type="nucleotide sequence ID" value="NZ_CP020477.1"/>
</dbReference>
<dbReference type="AlphaFoldDB" id="A0A1W6K360"/>
<accession>A0A1W6K360</accession>
<gene>
    <name evidence="2" type="ORF">B6F84_13645</name>
</gene>
<evidence type="ECO:0000256" key="1">
    <source>
        <dbReference type="SAM" id="Phobius"/>
    </source>
</evidence>
<evidence type="ECO:0000313" key="2">
    <source>
        <dbReference type="EMBL" id="ARM76956.1"/>
    </source>
</evidence>
<keyword evidence="1" id="KW-1133">Transmembrane helix</keyword>
<dbReference type="EMBL" id="CP020477">
    <property type="protein sequence ID" value="ARM76956.1"/>
    <property type="molecule type" value="Genomic_DNA"/>
</dbReference>
<feature type="transmembrane region" description="Helical" evidence="1">
    <location>
        <begin position="6"/>
        <end position="28"/>
    </location>
</feature>
<proteinExistence type="predicted"/>
<sequence length="247" mass="28039">MGILDIITYLSASASVISATALAFSVYYSHKQTKALQGQVEELKKQNAELLKKPKLKLEIYGATVANREPVYIAENITIGEAKIIKLKIENTGNTQARECVVKAIKFTSSGSVTSLERLIWHMYFKDVCIYGKEKVPFFMTITKNDFELVDLIVLFRYNANNANEKETFLGSQNLKFNIPYNQIESVNAPLVINQDDIIKIIVYCENSDPASLCLRIKKKKHIDDIMSDQDLDDFIERIENSDCNHT</sequence>
<keyword evidence="1" id="KW-0472">Membrane</keyword>
<name>A0A1W6K360_9CREN</name>
<keyword evidence="1" id="KW-0812">Transmembrane</keyword>
<dbReference type="Proteomes" id="UP000193404">
    <property type="component" value="Chromosome"/>
</dbReference>